<evidence type="ECO:0000256" key="3">
    <source>
        <dbReference type="ARBA" id="ARBA00022475"/>
    </source>
</evidence>
<keyword evidence="2" id="KW-0813">Transport</keyword>
<dbReference type="Pfam" id="PF04143">
    <property type="entry name" value="Sulf_transp"/>
    <property type="match status" value="1"/>
</dbReference>
<feature type="transmembrane region" description="Helical" evidence="8">
    <location>
        <begin position="76"/>
        <end position="93"/>
    </location>
</feature>
<evidence type="ECO:0000256" key="6">
    <source>
        <dbReference type="ARBA" id="ARBA00022989"/>
    </source>
</evidence>
<name>A0AAW0DQA5_9AGAR</name>
<keyword evidence="3" id="KW-1003">Cell membrane</keyword>
<evidence type="ECO:0000256" key="7">
    <source>
        <dbReference type="ARBA" id="ARBA00023136"/>
    </source>
</evidence>
<keyword evidence="4" id="KW-0997">Cell inner membrane</keyword>
<comment type="subcellular location">
    <subcellularLocation>
        <location evidence="1">Cell inner membrane</location>
        <topology evidence="1">Multi-pass membrane protein</topology>
    </subcellularLocation>
</comment>
<evidence type="ECO:0000313" key="10">
    <source>
        <dbReference type="Proteomes" id="UP001383192"/>
    </source>
</evidence>
<evidence type="ECO:0008006" key="11">
    <source>
        <dbReference type="Google" id="ProtNLM"/>
    </source>
</evidence>
<feature type="transmembrane region" description="Helical" evidence="8">
    <location>
        <begin position="314"/>
        <end position="331"/>
    </location>
</feature>
<comment type="caution">
    <text evidence="9">The sequence shown here is derived from an EMBL/GenBank/DDBJ whole genome shotgun (WGS) entry which is preliminary data.</text>
</comment>
<dbReference type="Pfam" id="PF20398">
    <property type="entry name" value="DUF6691"/>
    <property type="match status" value="1"/>
</dbReference>
<evidence type="ECO:0000313" key="9">
    <source>
        <dbReference type="EMBL" id="KAK7054761.1"/>
    </source>
</evidence>
<evidence type="ECO:0000256" key="5">
    <source>
        <dbReference type="ARBA" id="ARBA00022692"/>
    </source>
</evidence>
<proteinExistence type="predicted"/>
<dbReference type="GO" id="GO:0005886">
    <property type="term" value="C:plasma membrane"/>
    <property type="evidence" value="ECO:0007669"/>
    <property type="project" value="UniProtKB-SubCell"/>
</dbReference>
<dbReference type="InterPro" id="IPR007272">
    <property type="entry name" value="Sulf_transp_TsuA/YedE"/>
</dbReference>
<keyword evidence="7 8" id="KW-0472">Membrane</keyword>
<evidence type="ECO:0000256" key="8">
    <source>
        <dbReference type="SAM" id="Phobius"/>
    </source>
</evidence>
<gene>
    <name evidence="9" type="ORF">VNI00_003224</name>
</gene>
<dbReference type="PANTHER" id="PTHR30574">
    <property type="entry name" value="INNER MEMBRANE PROTEIN YEDE"/>
    <property type="match status" value="1"/>
</dbReference>
<dbReference type="AlphaFoldDB" id="A0AAW0DQA5"/>
<keyword evidence="6 8" id="KW-1133">Transmembrane helix</keyword>
<feature type="transmembrane region" description="Helical" evidence="8">
    <location>
        <begin position="47"/>
        <end position="64"/>
    </location>
</feature>
<dbReference type="PANTHER" id="PTHR30574:SF1">
    <property type="entry name" value="SULPHUR TRANSPORT DOMAIN-CONTAINING PROTEIN"/>
    <property type="match status" value="1"/>
</dbReference>
<feature type="transmembrane region" description="Helical" evidence="8">
    <location>
        <begin position="279"/>
        <end position="302"/>
    </location>
</feature>
<feature type="transmembrane region" description="Helical" evidence="8">
    <location>
        <begin position="151"/>
        <end position="168"/>
    </location>
</feature>
<protein>
    <recommendedName>
        <fullName evidence="11">Sulphur transport domain-containing protein</fullName>
    </recommendedName>
</protein>
<evidence type="ECO:0000256" key="4">
    <source>
        <dbReference type="ARBA" id="ARBA00022519"/>
    </source>
</evidence>
<feature type="transmembrane region" description="Helical" evidence="8">
    <location>
        <begin position="113"/>
        <end position="131"/>
    </location>
</feature>
<feature type="transmembrane region" description="Helical" evidence="8">
    <location>
        <begin position="6"/>
        <end position="26"/>
    </location>
</feature>
<dbReference type="Proteomes" id="UP001383192">
    <property type="component" value="Unassembled WGS sequence"/>
</dbReference>
<keyword evidence="5 8" id="KW-0812">Transmembrane</keyword>
<dbReference type="InterPro" id="IPR046513">
    <property type="entry name" value="DUF6691"/>
</dbReference>
<organism evidence="9 10">
    <name type="scientific">Paramarasmius palmivorus</name>
    <dbReference type="NCBI Taxonomy" id="297713"/>
    <lineage>
        <taxon>Eukaryota</taxon>
        <taxon>Fungi</taxon>
        <taxon>Dikarya</taxon>
        <taxon>Basidiomycota</taxon>
        <taxon>Agaricomycotina</taxon>
        <taxon>Agaricomycetes</taxon>
        <taxon>Agaricomycetidae</taxon>
        <taxon>Agaricales</taxon>
        <taxon>Marasmiineae</taxon>
        <taxon>Marasmiaceae</taxon>
        <taxon>Paramarasmius</taxon>
    </lineage>
</organism>
<sequence>MSTPTPLRSLIGGIGLSLPVHALLVLNGNVFGISGFVHRAVRGSKEGWAAVIGLVTGGIVAGFLEGQAPRLELPGMPLVLLSGFLVGVGTRMANGCTSGHMIAGLSRLSKRSLTATLMFFATGVPVARTLHANLPARNEAEPLALSSYANSLLIAQAIPFLLVLLLYLRTPSPPSENTDSRAQAQCDTSITTFPRLVTFWATSVEFALALRLSELSEPTKVLSFLLLPMHPAFDPSLMCLAAGALPVSFCLYRFCRGPERPRLGGKWSIPTGGAIDTKLVAGAALFGVGWGISGICPGPALVNLGRALVSGSEISASLAWLAAFIAGGFITK</sequence>
<evidence type="ECO:0000256" key="1">
    <source>
        <dbReference type="ARBA" id="ARBA00004429"/>
    </source>
</evidence>
<reference evidence="9 10" key="1">
    <citation type="submission" date="2024-01" db="EMBL/GenBank/DDBJ databases">
        <title>A draft genome for a cacao thread blight-causing isolate of Paramarasmius palmivorus.</title>
        <authorList>
            <person name="Baruah I.K."/>
            <person name="Bukari Y."/>
            <person name="Amoako-Attah I."/>
            <person name="Meinhardt L.W."/>
            <person name="Bailey B.A."/>
            <person name="Cohen S.P."/>
        </authorList>
    </citation>
    <scope>NUCLEOTIDE SEQUENCE [LARGE SCALE GENOMIC DNA]</scope>
    <source>
        <strain evidence="9 10">GH-12</strain>
    </source>
</reference>
<accession>A0AAW0DQA5</accession>
<evidence type="ECO:0000256" key="2">
    <source>
        <dbReference type="ARBA" id="ARBA00022448"/>
    </source>
</evidence>
<dbReference type="EMBL" id="JAYKXP010000008">
    <property type="protein sequence ID" value="KAK7054761.1"/>
    <property type="molecule type" value="Genomic_DNA"/>
</dbReference>
<keyword evidence="10" id="KW-1185">Reference proteome</keyword>